<dbReference type="InterPro" id="IPR029344">
    <property type="entry name" value="SLBP_RNA_bind"/>
</dbReference>
<dbReference type="RefSeq" id="XP_009059582.1">
    <property type="nucleotide sequence ID" value="XM_009061334.1"/>
</dbReference>
<keyword evidence="2" id="KW-0694">RNA-binding</keyword>
<dbReference type="InterPro" id="IPR038294">
    <property type="entry name" value="SLBP_RNA_bind_sf"/>
</dbReference>
<dbReference type="GO" id="GO:0005737">
    <property type="term" value="C:cytoplasm"/>
    <property type="evidence" value="ECO:0007669"/>
    <property type="project" value="TreeGrafter"/>
</dbReference>
<keyword evidence="5" id="KW-1185">Reference proteome</keyword>
<feature type="domain" description="Histone RNA hairpin-binding protein RNA-binding" evidence="3">
    <location>
        <begin position="4"/>
        <end position="68"/>
    </location>
</feature>
<name>V4A914_LOTGI</name>
<dbReference type="OMA" id="MMIRIWR"/>
<proteinExistence type="inferred from homology"/>
<comment type="similarity">
    <text evidence="1">Belongs to the SLBP family.</text>
</comment>
<dbReference type="GeneID" id="20232393"/>
<evidence type="ECO:0000256" key="1">
    <source>
        <dbReference type="ARBA" id="ARBA00006151"/>
    </source>
</evidence>
<dbReference type="OrthoDB" id="265795at2759"/>
<dbReference type="InterPro" id="IPR026502">
    <property type="entry name" value="SLBP1/SLBP2"/>
</dbReference>
<protein>
    <recommendedName>
        <fullName evidence="3">Histone RNA hairpin-binding protein RNA-binding domain-containing protein</fullName>
    </recommendedName>
</protein>
<evidence type="ECO:0000259" key="3">
    <source>
        <dbReference type="Pfam" id="PF15247"/>
    </source>
</evidence>
<dbReference type="GO" id="GO:0006398">
    <property type="term" value="P:mRNA 3'-end processing by stem-loop binding and cleavage"/>
    <property type="evidence" value="ECO:0007669"/>
    <property type="project" value="TreeGrafter"/>
</dbReference>
<reference evidence="4 5" key="1">
    <citation type="journal article" date="2013" name="Nature">
        <title>Insights into bilaterian evolution from three spiralian genomes.</title>
        <authorList>
            <person name="Simakov O."/>
            <person name="Marletaz F."/>
            <person name="Cho S.J."/>
            <person name="Edsinger-Gonzales E."/>
            <person name="Havlak P."/>
            <person name="Hellsten U."/>
            <person name="Kuo D.H."/>
            <person name="Larsson T."/>
            <person name="Lv J."/>
            <person name="Arendt D."/>
            <person name="Savage R."/>
            <person name="Osoegawa K."/>
            <person name="de Jong P."/>
            <person name="Grimwood J."/>
            <person name="Chapman J.A."/>
            <person name="Shapiro H."/>
            <person name="Aerts A."/>
            <person name="Otillar R.P."/>
            <person name="Terry A.Y."/>
            <person name="Boore J.L."/>
            <person name="Grigoriev I.V."/>
            <person name="Lindberg D.R."/>
            <person name="Seaver E.C."/>
            <person name="Weisblat D.A."/>
            <person name="Putnam N.H."/>
            <person name="Rokhsar D.S."/>
        </authorList>
    </citation>
    <scope>NUCLEOTIDE SEQUENCE [LARGE SCALE GENOMIC DNA]</scope>
</reference>
<dbReference type="KEGG" id="lgi:LOTGIDRAFT_124693"/>
<dbReference type="AlphaFoldDB" id="V4A914"/>
<dbReference type="GO" id="GO:0003729">
    <property type="term" value="F:mRNA binding"/>
    <property type="evidence" value="ECO:0007669"/>
    <property type="project" value="InterPro"/>
</dbReference>
<dbReference type="EMBL" id="KB202544">
    <property type="protein sequence ID" value="ESO89796.1"/>
    <property type="molecule type" value="Genomic_DNA"/>
</dbReference>
<accession>V4A914</accession>
<evidence type="ECO:0000313" key="5">
    <source>
        <dbReference type="Proteomes" id="UP000030746"/>
    </source>
</evidence>
<dbReference type="PANTHER" id="PTHR17408">
    <property type="entry name" value="HISTONE RNA HAIRPIN-BINDING PROTEIN"/>
    <property type="match status" value="1"/>
</dbReference>
<dbReference type="Pfam" id="PF15247">
    <property type="entry name" value="SLBP_RNA_bind"/>
    <property type="match status" value="1"/>
</dbReference>
<sequence length="79" mass="9879">MEEDSTVLMRRQKTVDYGKNTPEYEHYLHEIKRKTSDPRTPNKYIKTSRRSWDMQIRLWRKALHKFDPPSRFVQIYFRF</sequence>
<evidence type="ECO:0000256" key="2">
    <source>
        <dbReference type="ARBA" id="ARBA00022884"/>
    </source>
</evidence>
<dbReference type="GO" id="GO:0071207">
    <property type="term" value="F:histone pre-mRNA stem-loop binding"/>
    <property type="evidence" value="ECO:0007669"/>
    <property type="project" value="TreeGrafter"/>
</dbReference>
<gene>
    <name evidence="4" type="ORF">LOTGIDRAFT_124693</name>
</gene>
<dbReference type="GO" id="GO:0051028">
    <property type="term" value="P:mRNA transport"/>
    <property type="evidence" value="ECO:0007669"/>
    <property type="project" value="TreeGrafter"/>
</dbReference>
<organism evidence="4 5">
    <name type="scientific">Lottia gigantea</name>
    <name type="common">Giant owl limpet</name>
    <dbReference type="NCBI Taxonomy" id="225164"/>
    <lineage>
        <taxon>Eukaryota</taxon>
        <taxon>Metazoa</taxon>
        <taxon>Spiralia</taxon>
        <taxon>Lophotrochozoa</taxon>
        <taxon>Mollusca</taxon>
        <taxon>Gastropoda</taxon>
        <taxon>Patellogastropoda</taxon>
        <taxon>Lottioidea</taxon>
        <taxon>Lottiidae</taxon>
        <taxon>Lottia</taxon>
    </lineage>
</organism>
<dbReference type="FunFam" id="1.10.8.1120:FF:000001">
    <property type="entry name" value="Histone RNA hairpin-binding protein-like"/>
    <property type="match status" value="1"/>
</dbReference>
<dbReference type="PANTHER" id="PTHR17408:SF0">
    <property type="entry name" value="HISTONE RNA HAIRPIN-BINDING PROTEIN"/>
    <property type="match status" value="1"/>
</dbReference>
<evidence type="ECO:0000313" key="4">
    <source>
        <dbReference type="EMBL" id="ESO89796.1"/>
    </source>
</evidence>
<dbReference type="GO" id="GO:0071204">
    <property type="term" value="C:histone pre-mRNA 3'end processing complex"/>
    <property type="evidence" value="ECO:0007669"/>
    <property type="project" value="TreeGrafter"/>
</dbReference>
<dbReference type="CTD" id="20232393"/>
<dbReference type="Proteomes" id="UP000030746">
    <property type="component" value="Unassembled WGS sequence"/>
</dbReference>
<dbReference type="STRING" id="225164.V4A914"/>
<dbReference type="HOGENOM" id="CLU_2677321_0_0_1"/>
<dbReference type="Gene3D" id="1.10.8.1120">
    <property type="entry name" value="Histone RNA hairpin-binding protein RNA-binding domain"/>
    <property type="match status" value="1"/>
</dbReference>